<dbReference type="InterPro" id="IPR012485">
    <property type="entry name" value="CENP-I"/>
</dbReference>
<dbReference type="EMBL" id="ML996121">
    <property type="protein sequence ID" value="KAF2736807.1"/>
    <property type="molecule type" value="Genomic_DNA"/>
</dbReference>
<keyword evidence="4" id="KW-0158">Chromosome</keyword>
<gene>
    <name evidence="7" type="ORF">EJ04DRAFT_542222</name>
</gene>
<comment type="similarity">
    <text evidence="3">Belongs to the CENP-I/CTF3 family.</text>
</comment>
<evidence type="ECO:0000256" key="6">
    <source>
        <dbReference type="ARBA" id="ARBA00023328"/>
    </source>
</evidence>
<evidence type="ECO:0000256" key="5">
    <source>
        <dbReference type="ARBA" id="ARBA00023242"/>
    </source>
</evidence>
<keyword evidence="5" id="KW-0539">Nucleus</keyword>
<dbReference type="GO" id="GO:0005634">
    <property type="term" value="C:nucleus"/>
    <property type="evidence" value="ECO:0007669"/>
    <property type="project" value="UniProtKB-SubCell"/>
</dbReference>
<reference evidence="7" key="1">
    <citation type="journal article" date="2020" name="Stud. Mycol.">
        <title>101 Dothideomycetes genomes: a test case for predicting lifestyles and emergence of pathogens.</title>
        <authorList>
            <person name="Haridas S."/>
            <person name="Albert R."/>
            <person name="Binder M."/>
            <person name="Bloem J."/>
            <person name="Labutti K."/>
            <person name="Salamov A."/>
            <person name="Andreopoulos B."/>
            <person name="Baker S."/>
            <person name="Barry K."/>
            <person name="Bills G."/>
            <person name="Bluhm B."/>
            <person name="Cannon C."/>
            <person name="Castanera R."/>
            <person name="Culley D."/>
            <person name="Daum C."/>
            <person name="Ezra D."/>
            <person name="Gonzalez J."/>
            <person name="Henrissat B."/>
            <person name="Kuo A."/>
            <person name="Liang C."/>
            <person name="Lipzen A."/>
            <person name="Lutzoni F."/>
            <person name="Magnuson J."/>
            <person name="Mondo S."/>
            <person name="Nolan M."/>
            <person name="Ohm R."/>
            <person name="Pangilinan J."/>
            <person name="Park H.-J."/>
            <person name="Ramirez L."/>
            <person name="Alfaro M."/>
            <person name="Sun H."/>
            <person name="Tritt A."/>
            <person name="Yoshinaga Y."/>
            <person name="Zwiers L.-H."/>
            <person name="Turgeon B."/>
            <person name="Goodwin S."/>
            <person name="Spatafora J."/>
            <person name="Crous P."/>
            <person name="Grigoriev I."/>
        </authorList>
    </citation>
    <scope>NUCLEOTIDE SEQUENCE</scope>
    <source>
        <strain evidence="7">CBS 125425</strain>
    </source>
</reference>
<dbReference type="OrthoDB" id="6347512at2759"/>
<evidence type="ECO:0000256" key="3">
    <source>
        <dbReference type="ARBA" id="ARBA00005470"/>
    </source>
</evidence>
<dbReference type="PANTHER" id="PTHR48208:SF2">
    <property type="entry name" value="CENTROMERE PROTEIN I"/>
    <property type="match status" value="1"/>
</dbReference>
<comment type="subcellular location">
    <subcellularLocation>
        <location evidence="2">Chromosome</location>
        <location evidence="2">Centromere</location>
    </subcellularLocation>
    <subcellularLocation>
        <location evidence="1">Nucleus</location>
    </subcellularLocation>
</comment>
<keyword evidence="6" id="KW-0137">Centromere</keyword>
<evidence type="ECO:0000313" key="8">
    <source>
        <dbReference type="Proteomes" id="UP000799444"/>
    </source>
</evidence>
<sequence length="710" mass="78403">MPSVADNGEPAVALHDALGALQKASRLTAKQRAVKVSGVVDVICQHAFERGLDPDALSAVVQIAAKKTELDQTSVTTLVKNLYPAQRVPAHVAVTLVGALGQGKGKPSPGTQNELVKWLVLVHGILDDPNVLSRLYGVLFGMLDTISIRTSLCHLLSLVTRRRHVKPFRIQQLLELSRGLGNEPALQGLLRVYRDYYPDIILGSANTTRKSFPPQPDPEWRARLNAIQEASIRDDQASLGQYNGFRVLRHGAKRSKLSAIPEVHTFQAHETSVTLEEIDSVDDFVEKLDRIEPPAQMISFLSDPLLQKFTELRPSRIATARIDLWLSACLEDEYLAVQAGRTTSSSLSDTLDGLYKHAQYTKALLPIVYSFMQVYLPVWDAVTDVDALLGLLSYLPLQPFQDAYTAYIGHAEKAVLTLGPAQCPKLLHFYEELLRHWVTSASPQPPTINQLATSSSDQSHINSLAIHVSTLSTSLLLSLPSSSNLPLTSAVLSFYECLSSSSQPHLIPIIIPQQFLVYHLAQSPSVTSLSRICGILGAYKTAFDKHPKPNSRYYPTEVTTTFNCCLKDLYNLLWIAHSLIMEPEKNVAGFLCKPPLRVALHKYLGSLDQKYSVASAFNFSCNPSLASLSASAWRAMEESEIVEKQYDRQAVNYHKGPVSQTSLQVLANRGGVDVGYEEYKVQVLEWTAARGLEGVSAFMHTTVKTLREDV</sequence>
<evidence type="ECO:0000256" key="4">
    <source>
        <dbReference type="ARBA" id="ARBA00022454"/>
    </source>
</evidence>
<protein>
    <submittedName>
        <fullName evidence="7">Mis6-domain-containing protein</fullName>
    </submittedName>
</protein>
<evidence type="ECO:0000313" key="7">
    <source>
        <dbReference type="EMBL" id="KAF2736807.1"/>
    </source>
</evidence>
<comment type="caution">
    <text evidence="7">The sequence shown here is derived from an EMBL/GenBank/DDBJ whole genome shotgun (WGS) entry which is preliminary data.</text>
</comment>
<evidence type="ECO:0000256" key="2">
    <source>
        <dbReference type="ARBA" id="ARBA00004584"/>
    </source>
</evidence>
<dbReference type="PANTHER" id="PTHR48208">
    <property type="entry name" value="CENTROMERE PROTEIN I"/>
    <property type="match status" value="1"/>
</dbReference>
<proteinExistence type="inferred from homology"/>
<organism evidence="7 8">
    <name type="scientific">Polyplosphaeria fusca</name>
    <dbReference type="NCBI Taxonomy" id="682080"/>
    <lineage>
        <taxon>Eukaryota</taxon>
        <taxon>Fungi</taxon>
        <taxon>Dikarya</taxon>
        <taxon>Ascomycota</taxon>
        <taxon>Pezizomycotina</taxon>
        <taxon>Dothideomycetes</taxon>
        <taxon>Pleosporomycetidae</taxon>
        <taxon>Pleosporales</taxon>
        <taxon>Tetraplosphaeriaceae</taxon>
        <taxon>Polyplosphaeria</taxon>
    </lineage>
</organism>
<dbReference type="GO" id="GO:0000070">
    <property type="term" value="P:mitotic sister chromatid segregation"/>
    <property type="evidence" value="ECO:0007669"/>
    <property type="project" value="TreeGrafter"/>
</dbReference>
<dbReference type="GO" id="GO:0000939">
    <property type="term" value="C:inner kinetochore"/>
    <property type="evidence" value="ECO:0007669"/>
    <property type="project" value="TreeGrafter"/>
</dbReference>
<name>A0A9P4R4T7_9PLEO</name>
<dbReference type="AlphaFoldDB" id="A0A9P4R4T7"/>
<keyword evidence="8" id="KW-1185">Reference proteome</keyword>
<dbReference type="Pfam" id="PF07778">
    <property type="entry name" value="CENP-I"/>
    <property type="match status" value="1"/>
</dbReference>
<dbReference type="GO" id="GO:0034080">
    <property type="term" value="P:CENP-A containing chromatin assembly"/>
    <property type="evidence" value="ECO:0007669"/>
    <property type="project" value="TreeGrafter"/>
</dbReference>
<dbReference type="Proteomes" id="UP000799444">
    <property type="component" value="Unassembled WGS sequence"/>
</dbReference>
<accession>A0A9P4R4T7</accession>
<dbReference type="CDD" id="cd22647">
    <property type="entry name" value="CTF3_NTD_HEAT"/>
    <property type="match status" value="1"/>
</dbReference>
<evidence type="ECO:0000256" key="1">
    <source>
        <dbReference type="ARBA" id="ARBA00004123"/>
    </source>
</evidence>